<organism evidence="2 3">
    <name type="scientific">Paenibacillus endophyticus</name>
    <dbReference type="NCBI Taxonomy" id="1294268"/>
    <lineage>
        <taxon>Bacteria</taxon>
        <taxon>Bacillati</taxon>
        <taxon>Bacillota</taxon>
        <taxon>Bacilli</taxon>
        <taxon>Bacillales</taxon>
        <taxon>Paenibacillaceae</taxon>
        <taxon>Paenibacillus</taxon>
    </lineage>
</organism>
<keyword evidence="3" id="KW-1185">Reference proteome</keyword>
<protein>
    <submittedName>
        <fullName evidence="2">Uncharacterized protein</fullName>
    </submittedName>
</protein>
<evidence type="ECO:0000313" key="2">
    <source>
        <dbReference type="EMBL" id="MBB3150972.1"/>
    </source>
</evidence>
<evidence type="ECO:0000313" key="3">
    <source>
        <dbReference type="Proteomes" id="UP000518605"/>
    </source>
</evidence>
<evidence type="ECO:0000256" key="1">
    <source>
        <dbReference type="SAM" id="MobiDB-lite"/>
    </source>
</evidence>
<gene>
    <name evidence="2" type="ORF">FHS16_001006</name>
</gene>
<name>A0A7W5G9H7_9BACL</name>
<dbReference type="EMBL" id="JACHXW010000002">
    <property type="protein sequence ID" value="MBB3150972.1"/>
    <property type="molecule type" value="Genomic_DNA"/>
</dbReference>
<sequence>MRSFDQSEWIMPCSFSDNGGDINPLSEWIRSPGR</sequence>
<dbReference type="Proteomes" id="UP000518605">
    <property type="component" value="Unassembled WGS sequence"/>
</dbReference>
<dbReference type="AlphaFoldDB" id="A0A7W5G9H7"/>
<feature type="region of interest" description="Disordered" evidence="1">
    <location>
        <begin position="15"/>
        <end position="34"/>
    </location>
</feature>
<comment type="caution">
    <text evidence="2">The sequence shown here is derived from an EMBL/GenBank/DDBJ whole genome shotgun (WGS) entry which is preliminary data.</text>
</comment>
<reference evidence="2 3" key="1">
    <citation type="submission" date="2020-08" db="EMBL/GenBank/DDBJ databases">
        <title>Genomic Encyclopedia of Type Strains, Phase III (KMG-III): the genomes of soil and plant-associated and newly described type strains.</title>
        <authorList>
            <person name="Whitman W."/>
        </authorList>
    </citation>
    <scope>NUCLEOTIDE SEQUENCE [LARGE SCALE GENOMIC DNA]</scope>
    <source>
        <strain evidence="2 3">CECT 8234</strain>
    </source>
</reference>
<accession>A0A7W5G9H7</accession>
<proteinExistence type="predicted"/>